<dbReference type="Pfam" id="PF09982">
    <property type="entry name" value="LpxR"/>
    <property type="match status" value="1"/>
</dbReference>
<evidence type="ECO:0000313" key="2">
    <source>
        <dbReference type="EMBL" id="GAD79299.1"/>
    </source>
</evidence>
<gene>
    <name evidence="2" type="ORF">VEZ01S_09_00670</name>
</gene>
<name>U3CDE5_9VIBR</name>
<keyword evidence="1" id="KW-0732">Signal</keyword>
<accession>U3CDE5</accession>
<dbReference type="eggNOG" id="COG3528">
    <property type="taxonomic scope" value="Bacteria"/>
</dbReference>
<feature type="signal peptide" evidence="1">
    <location>
        <begin position="1"/>
        <end position="24"/>
    </location>
</feature>
<dbReference type="STRING" id="1219080.VEZ01S_09_00670"/>
<dbReference type="InterPro" id="IPR018707">
    <property type="entry name" value="LpxR"/>
</dbReference>
<proteinExistence type="predicted"/>
<feature type="chain" id="PRO_5004640959" description="Lipid A deacylase LpxR family protein" evidence="1">
    <location>
        <begin position="25"/>
        <end position="334"/>
    </location>
</feature>
<dbReference type="AlphaFoldDB" id="U3CDE5"/>
<organism evidence="2 3">
    <name type="scientific">Vibrio ezurae NBRC 102218</name>
    <dbReference type="NCBI Taxonomy" id="1219080"/>
    <lineage>
        <taxon>Bacteria</taxon>
        <taxon>Pseudomonadati</taxon>
        <taxon>Pseudomonadota</taxon>
        <taxon>Gammaproteobacteria</taxon>
        <taxon>Vibrionales</taxon>
        <taxon>Vibrionaceae</taxon>
        <taxon>Vibrio</taxon>
    </lineage>
</organism>
<evidence type="ECO:0000256" key="1">
    <source>
        <dbReference type="SAM" id="SignalP"/>
    </source>
</evidence>
<sequence>MANYSLIKYFVVPTLLVASPHLSAASPNRSINFGIDNDSILTTDKDYTNGLFLSYSDSFDIQPNGFFDSLPGRHFSATSSHGKVHKFNIKIGQKMWTPEDIENPNPILDERPYAGLLYLSSSLYSISPSVINHYSLLLGTVGPNAYAEESQKYVHGLIKSAEPKGWHNQISNQLVFNLGYHRTDKWYQSPFNNSTSHEITTPVRVLAGTYKSEVAAGAMWRWGTELQDSFGSARVSNESTLDPSLIIRGNRGWYLFSGIEGRLRFNDITIDGKRPDDGITADEVQPIQGTATIGLTGYYQGWGASLAISSKTPDYKEDQNPLHTNGSLAFFWLF</sequence>
<reference evidence="2 3" key="1">
    <citation type="submission" date="2013-09" db="EMBL/GenBank/DDBJ databases">
        <title>Whole genome shotgun sequence of Vibrio ezurae NBRC 102218.</title>
        <authorList>
            <person name="Yoshida I."/>
            <person name="Hosoyama A."/>
            <person name="Numata M."/>
            <person name="Hashimoto M."/>
            <person name="Hosoyama Y."/>
            <person name="Tsuchikane K."/>
            <person name="Noguchi M."/>
            <person name="Hirakata S."/>
            <person name="Ichikawa N."/>
            <person name="Ohji S."/>
            <person name="Yamazoe A."/>
            <person name="Fujita N."/>
        </authorList>
    </citation>
    <scope>NUCLEOTIDE SEQUENCE [LARGE SCALE GENOMIC DNA]</scope>
    <source>
        <strain evidence="2 3">NBRC 102218</strain>
    </source>
</reference>
<dbReference type="OrthoDB" id="9776275at2"/>
<dbReference type="Proteomes" id="UP000016562">
    <property type="component" value="Unassembled WGS sequence"/>
</dbReference>
<keyword evidence="3" id="KW-1185">Reference proteome</keyword>
<dbReference type="Gene3D" id="2.40.128.140">
    <property type="entry name" value="Outer membrane protein"/>
    <property type="match status" value="1"/>
</dbReference>
<dbReference type="RefSeq" id="WP_021713010.1">
    <property type="nucleotide sequence ID" value="NZ_BATM01000009.1"/>
</dbReference>
<evidence type="ECO:0008006" key="4">
    <source>
        <dbReference type="Google" id="ProtNLM"/>
    </source>
</evidence>
<dbReference type="InterPro" id="IPR037107">
    <property type="entry name" value="Put_OMP_sf"/>
</dbReference>
<dbReference type="EMBL" id="BATM01000009">
    <property type="protein sequence ID" value="GAD79299.1"/>
    <property type="molecule type" value="Genomic_DNA"/>
</dbReference>
<protein>
    <recommendedName>
        <fullName evidence="4">Lipid A deacylase LpxR family protein</fullName>
    </recommendedName>
</protein>
<evidence type="ECO:0000313" key="3">
    <source>
        <dbReference type="Proteomes" id="UP000016562"/>
    </source>
</evidence>
<comment type="caution">
    <text evidence="2">The sequence shown here is derived from an EMBL/GenBank/DDBJ whole genome shotgun (WGS) entry which is preliminary data.</text>
</comment>